<dbReference type="EMBL" id="JAPFFF010000006">
    <property type="protein sequence ID" value="KAK8887360.1"/>
    <property type="molecule type" value="Genomic_DNA"/>
</dbReference>
<feature type="transmembrane region" description="Helical" evidence="1">
    <location>
        <begin position="256"/>
        <end position="280"/>
    </location>
</feature>
<reference evidence="3 4" key="1">
    <citation type="submission" date="2024-04" db="EMBL/GenBank/DDBJ databases">
        <title>Tritrichomonas musculus Genome.</title>
        <authorList>
            <person name="Alves-Ferreira E."/>
            <person name="Grigg M."/>
            <person name="Lorenzi H."/>
            <person name="Galac M."/>
        </authorList>
    </citation>
    <scope>NUCLEOTIDE SEQUENCE [LARGE SCALE GENOMIC DNA]</scope>
    <source>
        <strain evidence="3 4">EAF2021</strain>
    </source>
</reference>
<dbReference type="PANTHER" id="PTHR14969:SF13">
    <property type="entry name" value="AT30094P"/>
    <property type="match status" value="1"/>
</dbReference>
<evidence type="ECO:0000259" key="2">
    <source>
        <dbReference type="Pfam" id="PF01569"/>
    </source>
</evidence>
<evidence type="ECO:0000313" key="4">
    <source>
        <dbReference type="Proteomes" id="UP001470230"/>
    </source>
</evidence>
<dbReference type="Pfam" id="PF01569">
    <property type="entry name" value="PAP2"/>
    <property type="match status" value="1"/>
</dbReference>
<dbReference type="PANTHER" id="PTHR14969">
    <property type="entry name" value="SPHINGOSINE-1-PHOSPHATE PHOSPHOHYDROLASE"/>
    <property type="match status" value="1"/>
</dbReference>
<comment type="caution">
    <text evidence="3">The sequence shown here is derived from an EMBL/GenBank/DDBJ whole genome shotgun (WGS) entry which is preliminary data.</text>
</comment>
<evidence type="ECO:0000256" key="1">
    <source>
        <dbReference type="SAM" id="Phobius"/>
    </source>
</evidence>
<feature type="transmembrane region" description="Helical" evidence="1">
    <location>
        <begin position="41"/>
        <end position="61"/>
    </location>
</feature>
<feature type="transmembrane region" description="Helical" evidence="1">
    <location>
        <begin position="73"/>
        <end position="95"/>
    </location>
</feature>
<accession>A0ABR2KBG4</accession>
<gene>
    <name evidence="3" type="ORF">M9Y10_038400</name>
</gene>
<dbReference type="InterPro" id="IPR036938">
    <property type="entry name" value="PAP2/HPO_sf"/>
</dbReference>
<feature type="domain" description="Phosphatidic acid phosphatase type 2/haloperoxidase" evidence="2">
    <location>
        <begin position="118"/>
        <end position="175"/>
    </location>
</feature>
<feature type="transmembrane region" description="Helical" evidence="1">
    <location>
        <begin position="107"/>
        <end position="125"/>
    </location>
</feature>
<dbReference type="InterPro" id="IPR000326">
    <property type="entry name" value="PAP2/HPO"/>
</dbReference>
<dbReference type="SUPFAM" id="SSF48317">
    <property type="entry name" value="Acid phosphatase/Vanadium-dependent haloperoxidase"/>
    <property type="match status" value="1"/>
</dbReference>
<keyword evidence="1" id="KW-1133">Transmembrane helix</keyword>
<feature type="transmembrane region" description="Helical" evidence="1">
    <location>
        <begin position="160"/>
        <end position="176"/>
    </location>
</feature>
<keyword evidence="1" id="KW-0472">Membrane</keyword>
<organism evidence="3 4">
    <name type="scientific">Tritrichomonas musculus</name>
    <dbReference type="NCBI Taxonomy" id="1915356"/>
    <lineage>
        <taxon>Eukaryota</taxon>
        <taxon>Metamonada</taxon>
        <taxon>Parabasalia</taxon>
        <taxon>Tritrichomonadida</taxon>
        <taxon>Tritrichomonadidae</taxon>
        <taxon>Tritrichomonas</taxon>
    </lineage>
</organism>
<dbReference type="Proteomes" id="UP001470230">
    <property type="component" value="Unassembled WGS sequence"/>
</dbReference>
<keyword evidence="4" id="KW-1185">Reference proteome</keyword>
<protein>
    <recommendedName>
        <fullName evidence="2">Phosphatidic acid phosphatase type 2/haloperoxidase domain-containing protein</fullName>
    </recommendedName>
</protein>
<keyword evidence="1" id="KW-0812">Transmembrane</keyword>
<sequence>MSSNSSPSPYRDAIPNAKWYNCSLIVRAPKYLICLGEAIKFFFNPILMSLFLETLFIVLYFCDFKHSEEIHSYLCELHHLILPPMVQIVGLYGIFRQRRPTRKYVNGVYYNLGTIYGMPSGDAFYAGVICHLLFKKAPIFSILLIICICFSRTIVGYHTILQVLVGVSAGILLCFAKDLIPHLTFIRLNWWLSSYLPLIIFFDKMFETVDVGDYNNLQIWVVIDSAYIAFDYFYCAPKELMIFPELSNGCRLSISIFLVLFFHVLSTFLYMNGISIVKLIKNVF</sequence>
<evidence type="ECO:0000313" key="3">
    <source>
        <dbReference type="EMBL" id="KAK8887360.1"/>
    </source>
</evidence>
<feature type="transmembrane region" description="Helical" evidence="1">
    <location>
        <begin position="137"/>
        <end position="154"/>
    </location>
</feature>
<proteinExistence type="predicted"/>
<name>A0ABR2KBG4_9EUKA</name>
<dbReference type="Gene3D" id="1.20.144.10">
    <property type="entry name" value="Phosphatidic acid phosphatase type 2/haloperoxidase"/>
    <property type="match status" value="1"/>
</dbReference>